<dbReference type="Pfam" id="PF12040">
    <property type="entry name" value="DUF3526"/>
    <property type="match status" value="1"/>
</dbReference>
<keyword evidence="1" id="KW-0812">Transmembrane</keyword>
<protein>
    <submittedName>
        <fullName evidence="2">ABC transporter permease</fullName>
    </submittedName>
</protein>
<comment type="caution">
    <text evidence="2">The sequence shown here is derived from an EMBL/GenBank/DDBJ whole genome shotgun (WGS) entry which is preliminary data.</text>
</comment>
<feature type="transmembrane region" description="Helical" evidence="1">
    <location>
        <begin position="132"/>
        <end position="152"/>
    </location>
</feature>
<dbReference type="EMBL" id="MSCK01000001">
    <property type="protein sequence ID" value="PQJ72740.1"/>
    <property type="molecule type" value="Genomic_DNA"/>
</dbReference>
<organism evidence="2 3">
    <name type="scientific">Polaribacter butkevichii</name>
    <dbReference type="NCBI Taxonomy" id="218490"/>
    <lineage>
        <taxon>Bacteria</taxon>
        <taxon>Pseudomonadati</taxon>
        <taxon>Bacteroidota</taxon>
        <taxon>Flavobacteriia</taxon>
        <taxon>Flavobacteriales</taxon>
        <taxon>Flavobacteriaceae</taxon>
    </lineage>
</organism>
<feature type="transmembrane region" description="Helical" evidence="1">
    <location>
        <begin position="248"/>
        <end position="266"/>
    </location>
</feature>
<feature type="transmembrane region" description="Helical" evidence="1">
    <location>
        <begin position="454"/>
        <end position="472"/>
    </location>
</feature>
<evidence type="ECO:0000313" key="2">
    <source>
        <dbReference type="EMBL" id="PQJ72740.1"/>
    </source>
</evidence>
<sequence>MKKSVVILIAKQFFKKAFSNKGLLPLLVIFLVVLAYVTTNSWIAFEKHHHVVEHHQEESRKSWDENPDKHPHRMAHFGSFTFRLQHPLSIFDSGIESYTGNTIFLEAHKQNTANFSEASLSTGLVRFGDLNITMLLQLILPLIIFFLGYASITSEKENGTLKIIHVQGAAIKEILLGKSLGLFFISAIFFLPALLSLWSISFLENDIINSSILSRSLLISISYVIFYIILCCITVIVSGKSKNSSKALLTLLGVWLLFFIITPKIAQVVGNSMYPNLSKIAFKEAIELETSKRGDSHNPNDPYFNSLRDSILKANNVTDVKDLPINYSGFLMSKGEEQSAKIYNNQHNKLIDTYRKQNSITNNLVLLNPYLAIKNVSMSFSGTDFNTYVNFLSQTEDYRYKQSQYMNELQMKFISNKATSSEGKINVIDKSYWKAAPKFNYEFISVYQTIKTQLIAIVTLVVWLLLTLLFMTKFSNRFKII</sequence>
<dbReference type="RefSeq" id="WP_105048401.1">
    <property type="nucleotide sequence ID" value="NZ_CP150661.1"/>
</dbReference>
<feature type="transmembrane region" description="Helical" evidence="1">
    <location>
        <begin position="21"/>
        <end position="45"/>
    </location>
</feature>
<dbReference type="PANTHER" id="PTHR43471:SF1">
    <property type="entry name" value="ABC TRANSPORTER PERMEASE PROTEIN NOSY-RELATED"/>
    <property type="match status" value="1"/>
</dbReference>
<dbReference type="PANTHER" id="PTHR43471">
    <property type="entry name" value="ABC TRANSPORTER PERMEASE"/>
    <property type="match status" value="1"/>
</dbReference>
<feature type="transmembrane region" description="Helical" evidence="1">
    <location>
        <begin position="180"/>
        <end position="200"/>
    </location>
</feature>
<dbReference type="Proteomes" id="UP000247345">
    <property type="component" value="Unassembled WGS sequence"/>
</dbReference>
<keyword evidence="1" id="KW-0472">Membrane</keyword>
<accession>A0A2P6CCX0</accession>
<name>A0A2P6CCX0_9FLAO</name>
<gene>
    <name evidence="2" type="ORF">BTO14_05475</name>
</gene>
<keyword evidence="3" id="KW-1185">Reference proteome</keyword>
<evidence type="ECO:0000256" key="1">
    <source>
        <dbReference type="SAM" id="Phobius"/>
    </source>
</evidence>
<dbReference type="AlphaFoldDB" id="A0A2P6CCX0"/>
<dbReference type="OrthoDB" id="184009at2"/>
<feature type="transmembrane region" description="Helical" evidence="1">
    <location>
        <begin position="212"/>
        <end position="236"/>
    </location>
</feature>
<reference evidence="2 3" key="1">
    <citation type="submission" date="2016-12" db="EMBL/GenBank/DDBJ databases">
        <title>Trade-off between light-utilization and light-protection in marine flavobacteria.</title>
        <authorList>
            <person name="Kumagai Y."/>
            <person name="Yoshizawa S."/>
            <person name="Kogure K."/>
            <person name="Iwasaki W."/>
        </authorList>
    </citation>
    <scope>NUCLEOTIDE SEQUENCE [LARGE SCALE GENOMIC DNA]</scope>
    <source>
        <strain evidence="2 3">KCTC 12100</strain>
    </source>
</reference>
<keyword evidence="1" id="KW-1133">Transmembrane helix</keyword>
<evidence type="ECO:0000313" key="3">
    <source>
        <dbReference type="Proteomes" id="UP000247345"/>
    </source>
</evidence>
<dbReference type="InterPro" id="IPR021913">
    <property type="entry name" value="DUF3526"/>
</dbReference>
<proteinExistence type="predicted"/>